<dbReference type="Proteomes" id="UP000273811">
    <property type="component" value="Unassembled WGS sequence"/>
</dbReference>
<dbReference type="CDD" id="cd01563">
    <property type="entry name" value="Thr-synth_1"/>
    <property type="match status" value="1"/>
</dbReference>
<organism evidence="5 6">
    <name type="scientific">Siminovitchia fortis</name>
    <dbReference type="NCBI Taxonomy" id="254758"/>
    <lineage>
        <taxon>Bacteria</taxon>
        <taxon>Bacillati</taxon>
        <taxon>Bacillota</taxon>
        <taxon>Bacilli</taxon>
        <taxon>Bacillales</taxon>
        <taxon>Bacillaceae</taxon>
        <taxon>Siminovitchia</taxon>
    </lineage>
</organism>
<keyword evidence="6" id="KW-1185">Reference proteome</keyword>
<keyword evidence="2" id="KW-0663">Pyridoxal phosphate</keyword>
<dbReference type="GO" id="GO:0006565">
    <property type="term" value="P:L-serine catabolic process"/>
    <property type="evidence" value="ECO:0007669"/>
    <property type="project" value="TreeGrafter"/>
</dbReference>
<comment type="cofactor">
    <cofactor evidence="1">
        <name>pyridoxal 5'-phosphate</name>
        <dbReference type="ChEBI" id="CHEBI:597326"/>
    </cofactor>
</comment>
<dbReference type="GO" id="GO:0006567">
    <property type="term" value="P:L-threonine catabolic process"/>
    <property type="evidence" value="ECO:0007669"/>
    <property type="project" value="TreeGrafter"/>
</dbReference>
<evidence type="ECO:0000256" key="3">
    <source>
        <dbReference type="ARBA" id="ARBA00023239"/>
    </source>
</evidence>
<dbReference type="InterPro" id="IPR050147">
    <property type="entry name" value="Ser/Thr_Dehydratase"/>
</dbReference>
<evidence type="ECO:0000256" key="1">
    <source>
        <dbReference type="ARBA" id="ARBA00001933"/>
    </source>
</evidence>
<dbReference type="PANTHER" id="PTHR48078:SF6">
    <property type="entry name" value="L-THREONINE DEHYDRATASE CATABOLIC TDCB"/>
    <property type="match status" value="1"/>
</dbReference>
<dbReference type="OrthoDB" id="9778118at2"/>
<dbReference type="InterPro" id="IPR001926">
    <property type="entry name" value="TrpB-like_PALP"/>
</dbReference>
<dbReference type="Gene3D" id="3.40.50.1100">
    <property type="match status" value="2"/>
</dbReference>
<name>A0A443ING0_9BACI</name>
<dbReference type="RefSeq" id="WP_120074276.1">
    <property type="nucleotide sequence ID" value="NZ_CP126113.1"/>
</dbReference>
<proteinExistence type="predicted"/>
<evidence type="ECO:0000256" key="2">
    <source>
        <dbReference type="ARBA" id="ARBA00022898"/>
    </source>
</evidence>
<reference evidence="5" key="1">
    <citation type="submission" date="2018-12" db="EMBL/GenBank/DDBJ databases">
        <authorList>
            <person name="Sun L."/>
            <person name="Chen Z."/>
        </authorList>
    </citation>
    <scope>NUCLEOTIDE SEQUENCE [LARGE SCALE GENOMIC DNA]</scope>
    <source>
        <strain evidence="5">DSM 16012</strain>
    </source>
</reference>
<dbReference type="GO" id="GO:0004794">
    <property type="term" value="F:threonine deaminase activity"/>
    <property type="evidence" value="ECO:0007669"/>
    <property type="project" value="TreeGrafter"/>
</dbReference>
<keyword evidence="3 5" id="KW-0456">Lyase</keyword>
<evidence type="ECO:0000259" key="4">
    <source>
        <dbReference type="Pfam" id="PF00291"/>
    </source>
</evidence>
<sequence length="409" mass="44744">MMFSYMTHLSCSKCSRTYNPDTVQQLCECGSPLLVNYDLKKLAKDFKPNELLIRNHDLWRYHELLPVQSPENIVSLGEGMTPLITMKKLGSDMDIAHLYMKDEGIAPTGTFKARGAAVGVSKAKELGVKGLVMPTNGNAGAAWSLYSSKAGIQAVIIMPGSAPAMIRSEVASAGSHLYLVNGVISDAGKIAAKAAADFHLYDVSTLKEPYRIEGKKTMGFEIAEQLHWETPDVILYPAGGGVGLIAIYKAFKELQELGWVGSKKMPRFVAVQAEGCAPIVKAWKEGKRESEFWPDSRTVAFGINVPKALGDFLVLQAIYETNGCALAVKDEDILKEQKNIIRKEGAFICPEGAAAFLAARKLRKIGWIKENERVIVINTGIGLKYMDNEEINLPVLQPDESIDSLPVLP</sequence>
<dbReference type="InterPro" id="IPR036052">
    <property type="entry name" value="TrpB-like_PALP_sf"/>
</dbReference>
<dbReference type="EC" id="4.2.3.1" evidence="5"/>
<dbReference type="GO" id="GO:0009097">
    <property type="term" value="P:isoleucine biosynthetic process"/>
    <property type="evidence" value="ECO:0007669"/>
    <property type="project" value="TreeGrafter"/>
</dbReference>
<dbReference type="SUPFAM" id="SSF53686">
    <property type="entry name" value="Tryptophan synthase beta subunit-like PLP-dependent enzymes"/>
    <property type="match status" value="1"/>
</dbReference>
<dbReference type="Pfam" id="PF00291">
    <property type="entry name" value="PALP"/>
    <property type="match status" value="1"/>
</dbReference>
<accession>A0A443ING0</accession>
<feature type="domain" description="Tryptophan synthase beta chain-like PALP" evidence="4">
    <location>
        <begin position="74"/>
        <end position="380"/>
    </location>
</feature>
<dbReference type="PANTHER" id="PTHR48078">
    <property type="entry name" value="THREONINE DEHYDRATASE, MITOCHONDRIAL-RELATED"/>
    <property type="match status" value="1"/>
</dbReference>
<dbReference type="EMBL" id="QYTU02000030">
    <property type="protein sequence ID" value="RWR07514.1"/>
    <property type="molecule type" value="Genomic_DNA"/>
</dbReference>
<evidence type="ECO:0000313" key="6">
    <source>
        <dbReference type="Proteomes" id="UP000273811"/>
    </source>
</evidence>
<dbReference type="AlphaFoldDB" id="A0A443ING0"/>
<gene>
    <name evidence="5" type="ORF">D4N35_012880</name>
</gene>
<dbReference type="GO" id="GO:0003941">
    <property type="term" value="F:L-serine ammonia-lyase activity"/>
    <property type="evidence" value="ECO:0007669"/>
    <property type="project" value="TreeGrafter"/>
</dbReference>
<comment type="caution">
    <text evidence="5">The sequence shown here is derived from an EMBL/GenBank/DDBJ whole genome shotgun (WGS) entry which is preliminary data.</text>
</comment>
<dbReference type="GO" id="GO:0004795">
    <property type="term" value="F:threonine synthase activity"/>
    <property type="evidence" value="ECO:0007669"/>
    <property type="project" value="UniProtKB-EC"/>
</dbReference>
<evidence type="ECO:0000313" key="5">
    <source>
        <dbReference type="EMBL" id="RWR07514.1"/>
    </source>
</evidence>
<protein>
    <submittedName>
        <fullName evidence="5">Threonine synthase</fullName>
        <ecNumber evidence="5">4.2.3.1</ecNumber>
    </submittedName>
</protein>
<dbReference type="NCBIfam" id="NF006050">
    <property type="entry name" value="PRK08197.1"/>
    <property type="match status" value="1"/>
</dbReference>